<dbReference type="InterPro" id="IPR054696">
    <property type="entry name" value="GTP-eEF1A_C"/>
</dbReference>
<evidence type="ECO:0000256" key="2">
    <source>
        <dbReference type="ARBA" id="ARBA00007249"/>
    </source>
</evidence>
<comment type="similarity">
    <text evidence="2">Belongs to the TRAFAC class translation factor GTPase superfamily. Classic translation factor GTPase family. EF-Tu/EF-1A subfamily.</text>
</comment>
<keyword evidence="6" id="KW-0648">Protein biosynthesis</keyword>
<evidence type="ECO:0000256" key="8">
    <source>
        <dbReference type="ARBA" id="ARBA00049117"/>
    </source>
</evidence>
<dbReference type="AlphaFoldDB" id="A0A8T0DU42"/>
<dbReference type="Pfam" id="PF00009">
    <property type="entry name" value="GTP_EFTU"/>
    <property type="match status" value="1"/>
</dbReference>
<dbReference type="GO" id="GO:0005525">
    <property type="term" value="F:GTP binding"/>
    <property type="evidence" value="ECO:0007669"/>
    <property type="project" value="UniProtKB-KW"/>
</dbReference>
<dbReference type="InterPro" id="IPR000795">
    <property type="entry name" value="T_Tr_GTP-bd_dom"/>
</dbReference>
<protein>
    <recommendedName>
        <fullName evidence="9">Tr-type G domain-containing protein</fullName>
    </recommendedName>
</protein>
<keyword evidence="3" id="KW-0963">Cytoplasm</keyword>
<comment type="caution">
    <text evidence="10">The sequence shown here is derived from an EMBL/GenBank/DDBJ whole genome shotgun (WGS) entry which is preliminary data.</text>
</comment>
<gene>
    <name evidence="10" type="ORF">P879_03635</name>
</gene>
<keyword evidence="11" id="KW-1185">Reference proteome</keyword>
<dbReference type="PRINTS" id="PR00315">
    <property type="entry name" value="ELONGATNFCT"/>
</dbReference>
<dbReference type="InterPro" id="IPR027417">
    <property type="entry name" value="P-loop_NTPase"/>
</dbReference>
<dbReference type="FunFam" id="3.40.50.300:FF:000204">
    <property type="entry name" value="Translation elongation factor Tu"/>
    <property type="match status" value="1"/>
</dbReference>
<dbReference type="CDD" id="cd04093">
    <property type="entry name" value="HBS1_C_III"/>
    <property type="match status" value="1"/>
</dbReference>
<dbReference type="SUPFAM" id="SSF50465">
    <property type="entry name" value="EF-Tu/eEF-1alpha/eIF2-gamma C-terminal domain"/>
    <property type="match status" value="1"/>
</dbReference>
<organism evidence="10 11">
    <name type="scientific">Paragonimus westermani</name>
    <dbReference type="NCBI Taxonomy" id="34504"/>
    <lineage>
        <taxon>Eukaryota</taxon>
        <taxon>Metazoa</taxon>
        <taxon>Spiralia</taxon>
        <taxon>Lophotrochozoa</taxon>
        <taxon>Platyhelminthes</taxon>
        <taxon>Trematoda</taxon>
        <taxon>Digenea</taxon>
        <taxon>Plagiorchiida</taxon>
        <taxon>Troglotremata</taxon>
        <taxon>Troglotrematidae</taxon>
        <taxon>Paragonimus</taxon>
    </lineage>
</organism>
<dbReference type="Gene3D" id="2.40.30.10">
    <property type="entry name" value="Translation factors"/>
    <property type="match status" value="2"/>
</dbReference>
<keyword evidence="5" id="KW-0378">Hydrolase</keyword>
<comment type="subcellular location">
    <subcellularLocation>
        <location evidence="1">Cytoplasm</location>
    </subcellularLocation>
</comment>
<evidence type="ECO:0000256" key="1">
    <source>
        <dbReference type="ARBA" id="ARBA00004496"/>
    </source>
</evidence>
<dbReference type="InterPro" id="IPR009000">
    <property type="entry name" value="Transl_B-barrel_sf"/>
</dbReference>
<evidence type="ECO:0000256" key="7">
    <source>
        <dbReference type="ARBA" id="ARBA00023134"/>
    </source>
</evidence>
<evidence type="ECO:0000256" key="4">
    <source>
        <dbReference type="ARBA" id="ARBA00022741"/>
    </source>
</evidence>
<dbReference type="GO" id="GO:0006412">
    <property type="term" value="P:translation"/>
    <property type="evidence" value="ECO:0007669"/>
    <property type="project" value="UniProtKB-KW"/>
</dbReference>
<reference evidence="10 11" key="1">
    <citation type="submission" date="2019-07" db="EMBL/GenBank/DDBJ databases">
        <title>Annotation for the trematode Paragonimus westermani.</title>
        <authorList>
            <person name="Choi Y.-J."/>
        </authorList>
    </citation>
    <scope>NUCLEOTIDE SEQUENCE [LARGE SCALE GENOMIC DNA]</scope>
    <source>
        <strain evidence="10">180907_Pwestermani</strain>
    </source>
</reference>
<dbReference type="CDD" id="cd01883">
    <property type="entry name" value="EF1_alpha"/>
    <property type="match status" value="1"/>
</dbReference>
<evidence type="ECO:0000259" key="9">
    <source>
        <dbReference type="PROSITE" id="PS51722"/>
    </source>
</evidence>
<feature type="domain" description="Tr-type G" evidence="9">
    <location>
        <begin position="414"/>
        <end position="634"/>
    </location>
</feature>
<accession>A0A8T0DU42</accession>
<dbReference type="PROSITE" id="PS51722">
    <property type="entry name" value="G_TR_2"/>
    <property type="match status" value="1"/>
</dbReference>
<evidence type="ECO:0000256" key="5">
    <source>
        <dbReference type="ARBA" id="ARBA00022801"/>
    </source>
</evidence>
<sequence>MSRHRNIRQLGLDDIATYDEALASSVDDDYGISPNTAATYLYDSSTRGTHSFAVFAQGKADSFEFSVEDFPVNEDAANTSPGHVTGRIQSNGFKFADDQSKDRAAILADMELNELMVGGSDYPRSDNSSVAADASFLDPAPRDLSVPLGALVEIDFDSLEKLTSYPDRTKHVNAHIPSLSSKSTVPNFSNACSISSPALNILKLGPHYEGTITTNFTRRRIEILPVSSKLSTTHHTAASGIKESSRLGSTLLLTVKQHESVGGTKVDALLLNSLKVFVRSRTTSTYAIASIDCLTVKFFRFDVPEPVTFDRRRAPTQTKHTTVVPRGNNKPLVTVRSQNIEPQKTLAPDCRDQATPTALAQTLSERLELSHLRERTPARCNALAGSTTTSPGKPIDRKMLLNEYLERQKNSNKKEVINLIVVGHVDAGKSTLMGNLLCQLGQVSSKQLAKYRWEAQKIGKASFYYAWILDQTSEERTRGVTMDIAQTSFETKSKRIALMDAPGHKDFVPRVIGGASQADVALLVVNATNGEFETGFGPGGQTKEHARLARLLGVSRLIVAVNKMDTVNWDQMRFEAIKTQMTSFLKALNLTNTVFCPVSGLTGVNVLPADATGACKVSDDPEVNKLCNAIPAPERAVDGPFRFVVSDIFKPDGLSVPAIAGRVISGAVSAGVSLATSRVFCQPSGLPATVKSIRSLCNVRAGSESGDGEGSGNFLDQVVKFAFAGDQVALILTGVDPFQSLAPGDLLTDPDNPVSLASRIQAKILVFSVPQPITRGYPVIFYYHCTSVSANLAKLKSMTHKENKIEKTIRKPRCLQSHCTADVEITLDRPVCLEVYDKCKPLGRFMLRVGGESIAGGTVTSVLPPKKNRLADM</sequence>
<dbReference type="Gene3D" id="3.40.50.300">
    <property type="entry name" value="P-loop containing nucleotide triphosphate hydrolases"/>
    <property type="match status" value="1"/>
</dbReference>
<dbReference type="Pfam" id="PF22594">
    <property type="entry name" value="GTP-eEF1A_C"/>
    <property type="match status" value="1"/>
</dbReference>
<dbReference type="InterPro" id="IPR009001">
    <property type="entry name" value="Transl_elong_EF1A/Init_IF2_C"/>
</dbReference>
<dbReference type="SUPFAM" id="SSF50447">
    <property type="entry name" value="Translation proteins"/>
    <property type="match status" value="1"/>
</dbReference>
<evidence type="ECO:0000313" key="11">
    <source>
        <dbReference type="Proteomes" id="UP000699462"/>
    </source>
</evidence>
<evidence type="ECO:0000256" key="6">
    <source>
        <dbReference type="ARBA" id="ARBA00022917"/>
    </source>
</evidence>
<keyword evidence="4" id="KW-0547">Nucleotide-binding</keyword>
<dbReference type="EMBL" id="JTDF01000964">
    <property type="protein sequence ID" value="KAF8570694.1"/>
    <property type="molecule type" value="Genomic_DNA"/>
</dbReference>
<dbReference type="InterPro" id="IPR050100">
    <property type="entry name" value="TRAFAC_GTPase_members"/>
</dbReference>
<keyword evidence="7" id="KW-0342">GTP-binding</keyword>
<dbReference type="GO" id="GO:0003924">
    <property type="term" value="F:GTPase activity"/>
    <property type="evidence" value="ECO:0007669"/>
    <property type="project" value="InterPro"/>
</dbReference>
<evidence type="ECO:0000313" key="10">
    <source>
        <dbReference type="EMBL" id="KAF8570694.1"/>
    </source>
</evidence>
<dbReference type="PANTHER" id="PTHR23115">
    <property type="entry name" value="TRANSLATION FACTOR"/>
    <property type="match status" value="1"/>
</dbReference>
<dbReference type="OrthoDB" id="342024at2759"/>
<evidence type="ECO:0000256" key="3">
    <source>
        <dbReference type="ARBA" id="ARBA00022490"/>
    </source>
</evidence>
<proteinExistence type="inferred from homology"/>
<comment type="catalytic activity">
    <reaction evidence="8">
        <text>GTP + H2O = GDP + phosphate + H(+)</text>
        <dbReference type="Rhea" id="RHEA:19669"/>
        <dbReference type="ChEBI" id="CHEBI:15377"/>
        <dbReference type="ChEBI" id="CHEBI:15378"/>
        <dbReference type="ChEBI" id="CHEBI:37565"/>
        <dbReference type="ChEBI" id="CHEBI:43474"/>
        <dbReference type="ChEBI" id="CHEBI:58189"/>
    </reaction>
    <physiologicalReaction direction="left-to-right" evidence="8">
        <dbReference type="Rhea" id="RHEA:19670"/>
    </physiologicalReaction>
</comment>
<dbReference type="Proteomes" id="UP000699462">
    <property type="component" value="Unassembled WGS sequence"/>
</dbReference>
<dbReference type="GO" id="GO:0005737">
    <property type="term" value="C:cytoplasm"/>
    <property type="evidence" value="ECO:0007669"/>
    <property type="project" value="UniProtKB-SubCell"/>
</dbReference>
<dbReference type="SUPFAM" id="SSF52540">
    <property type="entry name" value="P-loop containing nucleoside triphosphate hydrolases"/>
    <property type="match status" value="1"/>
</dbReference>
<name>A0A8T0DU42_9TREM</name>